<organism evidence="2 3">
    <name type="scientific">Anopheles maculatus</name>
    <dbReference type="NCBI Taxonomy" id="74869"/>
    <lineage>
        <taxon>Eukaryota</taxon>
        <taxon>Metazoa</taxon>
        <taxon>Ecdysozoa</taxon>
        <taxon>Arthropoda</taxon>
        <taxon>Hexapoda</taxon>
        <taxon>Insecta</taxon>
        <taxon>Pterygota</taxon>
        <taxon>Neoptera</taxon>
        <taxon>Endopterygota</taxon>
        <taxon>Diptera</taxon>
        <taxon>Nematocera</taxon>
        <taxon>Culicoidea</taxon>
        <taxon>Culicidae</taxon>
        <taxon>Anophelinae</taxon>
        <taxon>Anopheles</taxon>
        <taxon>Anopheles maculatus group</taxon>
    </lineage>
</organism>
<reference evidence="2" key="2">
    <citation type="submission" date="2020-05" db="UniProtKB">
        <authorList>
            <consortium name="EnsemblMetazoa"/>
        </authorList>
    </citation>
    <scope>IDENTIFICATION</scope>
    <source>
        <strain evidence="2">maculatus3</strain>
    </source>
</reference>
<reference evidence="3" key="1">
    <citation type="submission" date="2013-09" db="EMBL/GenBank/DDBJ databases">
        <title>The Genome Sequence of Anopheles maculatus species B.</title>
        <authorList>
            <consortium name="The Broad Institute Genomics Platform"/>
            <person name="Neafsey D.E."/>
            <person name="Besansky N."/>
            <person name="Howell P."/>
            <person name="Walton C."/>
            <person name="Young S.K."/>
            <person name="Zeng Q."/>
            <person name="Gargeya S."/>
            <person name="Fitzgerald M."/>
            <person name="Haas B."/>
            <person name="Abouelleil A."/>
            <person name="Allen A.W."/>
            <person name="Alvarado L."/>
            <person name="Arachchi H.M."/>
            <person name="Berlin A.M."/>
            <person name="Chapman S.B."/>
            <person name="Gainer-Dewar J."/>
            <person name="Goldberg J."/>
            <person name="Griggs A."/>
            <person name="Gujja S."/>
            <person name="Hansen M."/>
            <person name="Howarth C."/>
            <person name="Imamovic A."/>
            <person name="Ireland A."/>
            <person name="Larimer J."/>
            <person name="McCowan C."/>
            <person name="Murphy C."/>
            <person name="Pearson M."/>
            <person name="Poon T.W."/>
            <person name="Priest M."/>
            <person name="Roberts A."/>
            <person name="Saif S."/>
            <person name="Shea T."/>
            <person name="Sisk P."/>
            <person name="Sykes S."/>
            <person name="Wortman J."/>
            <person name="Nusbaum C."/>
            <person name="Birren B."/>
        </authorList>
    </citation>
    <scope>NUCLEOTIDE SEQUENCE [LARGE SCALE GENOMIC DNA]</scope>
    <source>
        <strain evidence="3">maculatus3</strain>
    </source>
</reference>
<name>A0A182T5S9_9DIPT</name>
<keyword evidence="3" id="KW-1185">Reference proteome</keyword>
<dbReference type="InterPro" id="IPR051093">
    <property type="entry name" value="Neuroligin/BSAL"/>
</dbReference>
<accession>A0A182T5S9</accession>
<evidence type="ECO:0000256" key="1">
    <source>
        <dbReference type="ARBA" id="ARBA00005964"/>
    </source>
</evidence>
<dbReference type="PANTHER" id="PTHR43903">
    <property type="entry name" value="NEUROLIGIN"/>
    <property type="match status" value="1"/>
</dbReference>
<dbReference type="EnsemblMetazoa" id="AMAM020201-RA">
    <property type="protein sequence ID" value="AMAM020201-PA"/>
    <property type="gene ID" value="AMAM020201"/>
</dbReference>
<proteinExistence type="inferred from homology"/>
<comment type="similarity">
    <text evidence="1">Belongs to the type-B carboxylesterase/lipase family.</text>
</comment>
<evidence type="ECO:0000313" key="3">
    <source>
        <dbReference type="Proteomes" id="UP000075901"/>
    </source>
</evidence>
<dbReference type="AlphaFoldDB" id="A0A182T5S9"/>
<evidence type="ECO:0000313" key="2">
    <source>
        <dbReference type="EnsemblMetazoa" id="AMAM020201-PA"/>
    </source>
</evidence>
<protein>
    <submittedName>
        <fullName evidence="2">Uncharacterized protein</fullName>
    </submittedName>
</protein>
<dbReference type="VEuPathDB" id="VectorBase:AMAM020201"/>
<dbReference type="Proteomes" id="UP000075901">
    <property type="component" value="Unassembled WGS sequence"/>
</dbReference>
<sequence>MMVMMFWRPDLRDLFPCATSGIEFSNFHKQDVLFGLTTYESYLELTAADLEFGFNETKRDRILRTFVRNTYRYHLNEIYSALKVRQTSGGGVLAAASVRVCLRFDRNPSHTETTVKVKA</sequence>